<protein>
    <submittedName>
        <fullName evidence="1">2964_t:CDS:1</fullName>
    </submittedName>
</protein>
<feature type="non-terminal residue" evidence="1">
    <location>
        <position position="281"/>
    </location>
</feature>
<evidence type="ECO:0000313" key="2">
    <source>
        <dbReference type="Proteomes" id="UP000789860"/>
    </source>
</evidence>
<evidence type="ECO:0000313" key="1">
    <source>
        <dbReference type="EMBL" id="CAG8659083.1"/>
    </source>
</evidence>
<sequence length="281" mass="32712">VAKTINELYKSFNTNQYPFCVVNFRLGKCHYDVNVTPDKRTIFIHNENKILEELKNEMNNFLEPFRSTFTEPDVAKCDIFHTDNEAAEREREPKVTKCDLFHTDNEAAERELNRIIKKSDFKLMEIIGQFNLGFIIAKLFKDESRDLLIIDQHASDEKYNFEKLQLDTKFDSQRLISPRHLELTAAEELVAIDNINILKANGFDLEVDLEARTTKKLKLISQPISKNIIFGVKDLEELIFILSERPGEMVRCSKVRNMFATRACHKATRIGDALSYQQMEK</sequence>
<keyword evidence="2" id="KW-1185">Reference proteome</keyword>
<gene>
    <name evidence="1" type="ORF">SCALOS_LOCUS8961</name>
</gene>
<feature type="non-terminal residue" evidence="1">
    <location>
        <position position="1"/>
    </location>
</feature>
<accession>A0ACA9NJP9</accession>
<dbReference type="EMBL" id="CAJVPM010025735">
    <property type="protein sequence ID" value="CAG8659083.1"/>
    <property type="molecule type" value="Genomic_DNA"/>
</dbReference>
<dbReference type="Proteomes" id="UP000789860">
    <property type="component" value="Unassembled WGS sequence"/>
</dbReference>
<comment type="caution">
    <text evidence="1">The sequence shown here is derived from an EMBL/GenBank/DDBJ whole genome shotgun (WGS) entry which is preliminary data.</text>
</comment>
<proteinExistence type="predicted"/>
<organism evidence="1 2">
    <name type="scientific">Scutellospora calospora</name>
    <dbReference type="NCBI Taxonomy" id="85575"/>
    <lineage>
        <taxon>Eukaryota</taxon>
        <taxon>Fungi</taxon>
        <taxon>Fungi incertae sedis</taxon>
        <taxon>Mucoromycota</taxon>
        <taxon>Glomeromycotina</taxon>
        <taxon>Glomeromycetes</taxon>
        <taxon>Diversisporales</taxon>
        <taxon>Gigasporaceae</taxon>
        <taxon>Scutellospora</taxon>
    </lineage>
</organism>
<reference evidence="1" key="1">
    <citation type="submission" date="2021-06" db="EMBL/GenBank/DDBJ databases">
        <authorList>
            <person name="Kallberg Y."/>
            <person name="Tangrot J."/>
            <person name="Rosling A."/>
        </authorList>
    </citation>
    <scope>NUCLEOTIDE SEQUENCE</scope>
    <source>
        <strain evidence="1">AU212A</strain>
    </source>
</reference>
<name>A0ACA9NJP9_9GLOM</name>